<organism evidence="1">
    <name type="scientific">Utricularia reniformis</name>
    <dbReference type="NCBI Taxonomy" id="192314"/>
    <lineage>
        <taxon>Eukaryota</taxon>
        <taxon>Viridiplantae</taxon>
        <taxon>Streptophyta</taxon>
        <taxon>Embryophyta</taxon>
        <taxon>Tracheophyta</taxon>
        <taxon>Spermatophyta</taxon>
        <taxon>Magnoliopsida</taxon>
        <taxon>eudicotyledons</taxon>
        <taxon>Gunneridae</taxon>
        <taxon>Pentapetalae</taxon>
        <taxon>asterids</taxon>
        <taxon>lamiids</taxon>
        <taxon>Lamiales</taxon>
        <taxon>Lentibulariaceae</taxon>
        <taxon>Utricularia</taxon>
    </lineage>
</organism>
<accession>A0A1Y0B1Q3</accession>
<protein>
    <submittedName>
        <fullName evidence="1">Uncharacterized protein</fullName>
    </submittedName>
</protein>
<reference evidence="1" key="1">
    <citation type="submission" date="2017-03" db="EMBL/GenBank/DDBJ databases">
        <title>The mitochondrial genome of the carnivorous plant Utricularia reniformis (Lentibulariaceae): structure, comparative analysis and evolutionary landmarks.</title>
        <authorList>
            <person name="Silva S.R."/>
            <person name="Alvarenga D.O."/>
            <person name="Michael T.P."/>
            <person name="Miranda V.F.O."/>
            <person name="Varani A.M."/>
        </authorList>
    </citation>
    <scope>NUCLEOTIDE SEQUENCE</scope>
</reference>
<evidence type="ECO:0000313" key="1">
    <source>
        <dbReference type="EMBL" id="ART31308.1"/>
    </source>
</evidence>
<sequence>MKNEAYFYSNNIKKRDFTKQARKLSINYLVKRAPAIKLKRGNPIYRLGFQ</sequence>
<gene>
    <name evidence="1" type="ORF">AEK19_MT1087</name>
</gene>
<name>A0A1Y0B1Q3_9LAMI</name>
<geneLocation type="mitochondrion" evidence="1"/>
<dbReference type="AlphaFoldDB" id="A0A1Y0B1Q3"/>
<keyword evidence="1" id="KW-0496">Mitochondrion</keyword>
<dbReference type="EMBL" id="KY774314">
    <property type="protein sequence ID" value="ART31308.1"/>
    <property type="molecule type" value="Genomic_DNA"/>
</dbReference>
<proteinExistence type="predicted"/>